<evidence type="ECO:0000256" key="1">
    <source>
        <dbReference type="ARBA" id="ARBA00023157"/>
    </source>
</evidence>
<dbReference type="Ensembl" id="ENSNFUT00015009828.1">
    <property type="protein sequence ID" value="ENSNFUP00015009350.1"/>
    <property type="gene ID" value="ENSNFUG00015004553.1"/>
</dbReference>
<name>A0A8C6KYA2_NOTFU</name>
<reference evidence="3" key="2">
    <citation type="submission" date="2025-08" db="UniProtKB">
        <authorList>
            <consortium name="Ensembl"/>
        </authorList>
    </citation>
    <scope>IDENTIFICATION</scope>
</reference>
<dbReference type="PROSITE" id="PS00615">
    <property type="entry name" value="C_TYPE_LECTIN_1"/>
    <property type="match status" value="1"/>
</dbReference>
<dbReference type="InterPro" id="IPR018378">
    <property type="entry name" value="C-type_lectin_CS"/>
</dbReference>
<organism evidence="3 4">
    <name type="scientific">Nothobranchius furzeri</name>
    <name type="common">Turquoise killifish</name>
    <dbReference type="NCBI Taxonomy" id="105023"/>
    <lineage>
        <taxon>Eukaryota</taxon>
        <taxon>Metazoa</taxon>
        <taxon>Chordata</taxon>
        <taxon>Craniata</taxon>
        <taxon>Vertebrata</taxon>
        <taxon>Euteleostomi</taxon>
        <taxon>Actinopterygii</taxon>
        <taxon>Neopterygii</taxon>
        <taxon>Teleostei</taxon>
        <taxon>Neoteleostei</taxon>
        <taxon>Acanthomorphata</taxon>
        <taxon>Ovalentaria</taxon>
        <taxon>Atherinomorphae</taxon>
        <taxon>Cyprinodontiformes</taxon>
        <taxon>Nothobranchiidae</taxon>
        <taxon>Nothobranchius</taxon>
    </lineage>
</organism>
<dbReference type="InterPro" id="IPR016187">
    <property type="entry name" value="CTDL_fold"/>
</dbReference>
<dbReference type="Pfam" id="PF00059">
    <property type="entry name" value="Lectin_C"/>
    <property type="match status" value="1"/>
</dbReference>
<sequence length="152" mass="17340">CRIVLPVSLCACTFIRLIPNCKNLDGGTELLQKELHRLSNHGGHERHEYKMIWTAARDFCRQNHTDLVSLRNDAEYQTVQAIINGETVYIGLFYDPWVWSDLSDSSFRFWRPSQAVSAVGTQNCVAMLKVESGKWGDRSCAETHPFLCKCSE</sequence>
<dbReference type="SUPFAM" id="SSF56436">
    <property type="entry name" value="C-type lectin-like"/>
    <property type="match status" value="1"/>
</dbReference>
<reference evidence="3" key="3">
    <citation type="submission" date="2025-09" db="UniProtKB">
        <authorList>
            <consortium name="Ensembl"/>
        </authorList>
    </citation>
    <scope>IDENTIFICATION</scope>
</reference>
<evidence type="ECO:0000313" key="4">
    <source>
        <dbReference type="Proteomes" id="UP000694548"/>
    </source>
</evidence>
<evidence type="ECO:0000313" key="3">
    <source>
        <dbReference type="Ensembl" id="ENSNFUP00015009350.1"/>
    </source>
</evidence>
<evidence type="ECO:0000259" key="2">
    <source>
        <dbReference type="PROSITE" id="PS50041"/>
    </source>
</evidence>
<dbReference type="AlphaFoldDB" id="A0A8C6KYA2"/>
<dbReference type="Proteomes" id="UP000694548">
    <property type="component" value="Chromosome sgr05"/>
</dbReference>
<protein>
    <recommendedName>
        <fullName evidence="2">C-type lectin domain-containing protein</fullName>
    </recommendedName>
</protein>
<dbReference type="Gene3D" id="3.10.100.10">
    <property type="entry name" value="Mannose-Binding Protein A, subunit A"/>
    <property type="match status" value="1"/>
</dbReference>
<keyword evidence="4" id="KW-1185">Reference proteome</keyword>
<dbReference type="SMART" id="SM00034">
    <property type="entry name" value="CLECT"/>
    <property type="match status" value="1"/>
</dbReference>
<dbReference type="PANTHER" id="PTHR45784">
    <property type="entry name" value="C-TYPE LECTIN DOMAIN FAMILY 20 MEMBER A-RELATED"/>
    <property type="match status" value="1"/>
</dbReference>
<reference evidence="3" key="1">
    <citation type="submission" date="2014-08" db="EMBL/GenBank/DDBJ databases">
        <authorList>
            <person name="Senf B."/>
            <person name="Petzold A."/>
            <person name="Downie B.R."/>
            <person name="Koch P."/>
            <person name="Platzer M."/>
        </authorList>
    </citation>
    <scope>NUCLEOTIDE SEQUENCE [LARGE SCALE GENOMIC DNA]</scope>
    <source>
        <strain evidence="3">GRZ</strain>
    </source>
</reference>
<accession>A0A8C6KYA2</accession>
<feature type="domain" description="C-type lectin" evidence="2">
    <location>
        <begin position="44"/>
        <end position="149"/>
    </location>
</feature>
<dbReference type="InterPro" id="IPR001304">
    <property type="entry name" value="C-type_lectin-like"/>
</dbReference>
<proteinExistence type="predicted"/>
<dbReference type="InterPro" id="IPR016186">
    <property type="entry name" value="C-type_lectin-like/link_sf"/>
</dbReference>
<dbReference type="GeneTree" id="ENSGT01100000263473"/>
<dbReference type="PROSITE" id="PS50041">
    <property type="entry name" value="C_TYPE_LECTIN_2"/>
    <property type="match status" value="1"/>
</dbReference>
<keyword evidence="1" id="KW-1015">Disulfide bond</keyword>
<dbReference type="PANTHER" id="PTHR45784:SF5">
    <property type="entry name" value="C-TYPE LECTIN DOMAIN FAMILY 20 MEMBER A-RELATED"/>
    <property type="match status" value="1"/>
</dbReference>